<feature type="transmembrane region" description="Helical" evidence="1">
    <location>
        <begin position="6"/>
        <end position="31"/>
    </location>
</feature>
<name>A0A9W6GNC7_9FUSO</name>
<proteinExistence type="predicted"/>
<evidence type="ECO:0008006" key="4">
    <source>
        <dbReference type="Google" id="ProtNLM"/>
    </source>
</evidence>
<dbReference type="InterPro" id="IPR045584">
    <property type="entry name" value="Pilin-like"/>
</dbReference>
<reference evidence="2" key="1">
    <citation type="submission" date="2022-12" db="EMBL/GenBank/DDBJ databases">
        <title>Reference genome sequencing for broad-spectrum identification of bacterial and archaeal isolates by mass spectrometry.</title>
        <authorList>
            <person name="Sekiguchi Y."/>
            <person name="Tourlousse D.M."/>
        </authorList>
    </citation>
    <scope>NUCLEOTIDE SEQUENCE</scope>
    <source>
        <strain evidence="2">10succ1</strain>
    </source>
</reference>
<dbReference type="AlphaFoldDB" id="A0A9W6GNC7"/>
<keyword evidence="1" id="KW-1133">Transmembrane helix</keyword>
<sequence length="139" mass="16439">MEKREGYAFIGVLIMTTLMTTLLASQARIWLVADKRVKEKELGFNLIQIKRALDEYSEEEGEYPKGLDELIEEGFLRRGYRDPNNNRNHDWKRDWEYDRDSGEVWSRVKGKSLGGVSYTRWKVEKSNEKYIIVEAEEDL</sequence>
<dbReference type="Proteomes" id="UP001144471">
    <property type="component" value="Unassembled WGS sequence"/>
</dbReference>
<evidence type="ECO:0000313" key="2">
    <source>
        <dbReference type="EMBL" id="GLI57547.1"/>
    </source>
</evidence>
<protein>
    <recommendedName>
        <fullName evidence="4">Type II secretory pathway, pseudopilin PulG</fullName>
    </recommendedName>
</protein>
<comment type="caution">
    <text evidence="2">The sequence shown here is derived from an EMBL/GenBank/DDBJ whole genome shotgun (WGS) entry which is preliminary data.</text>
</comment>
<keyword evidence="3" id="KW-1185">Reference proteome</keyword>
<evidence type="ECO:0000256" key="1">
    <source>
        <dbReference type="SAM" id="Phobius"/>
    </source>
</evidence>
<gene>
    <name evidence="2" type="ORF">PM10SUCC1_30610</name>
</gene>
<organism evidence="2 3">
    <name type="scientific">Propionigenium maris DSM 9537</name>
    <dbReference type="NCBI Taxonomy" id="1123000"/>
    <lineage>
        <taxon>Bacteria</taxon>
        <taxon>Fusobacteriati</taxon>
        <taxon>Fusobacteriota</taxon>
        <taxon>Fusobacteriia</taxon>
        <taxon>Fusobacteriales</taxon>
        <taxon>Fusobacteriaceae</taxon>
        <taxon>Propionigenium</taxon>
    </lineage>
</organism>
<dbReference type="RefSeq" id="WP_281837207.1">
    <property type="nucleotide sequence ID" value="NZ_BSDY01000020.1"/>
</dbReference>
<accession>A0A9W6GNC7</accession>
<keyword evidence="1" id="KW-0472">Membrane</keyword>
<keyword evidence="1" id="KW-0812">Transmembrane</keyword>
<evidence type="ECO:0000313" key="3">
    <source>
        <dbReference type="Proteomes" id="UP001144471"/>
    </source>
</evidence>
<dbReference type="SUPFAM" id="SSF54523">
    <property type="entry name" value="Pili subunits"/>
    <property type="match status" value="1"/>
</dbReference>
<dbReference type="EMBL" id="BSDY01000020">
    <property type="protein sequence ID" value="GLI57547.1"/>
    <property type="molecule type" value="Genomic_DNA"/>
</dbReference>